<proteinExistence type="predicted"/>
<protein>
    <submittedName>
        <fullName evidence="1">Uncharacterized protein</fullName>
    </submittedName>
</protein>
<accession>A0A0A9AFL2</accession>
<dbReference type="EMBL" id="GBRH01247426">
    <property type="protein sequence ID" value="JAD50469.1"/>
    <property type="molecule type" value="Transcribed_RNA"/>
</dbReference>
<reference evidence="1" key="1">
    <citation type="submission" date="2014-09" db="EMBL/GenBank/DDBJ databases">
        <authorList>
            <person name="Magalhaes I.L.F."/>
            <person name="Oliveira U."/>
            <person name="Santos F.R."/>
            <person name="Vidigal T.H.D.A."/>
            <person name="Brescovit A.D."/>
            <person name="Santos A.J."/>
        </authorList>
    </citation>
    <scope>NUCLEOTIDE SEQUENCE</scope>
    <source>
        <tissue evidence="1">Shoot tissue taken approximately 20 cm above the soil surface</tissue>
    </source>
</reference>
<evidence type="ECO:0000313" key="1">
    <source>
        <dbReference type="EMBL" id="JAD50469.1"/>
    </source>
</evidence>
<reference evidence="1" key="2">
    <citation type="journal article" date="2015" name="Data Brief">
        <title>Shoot transcriptome of the giant reed, Arundo donax.</title>
        <authorList>
            <person name="Barrero R.A."/>
            <person name="Guerrero F.D."/>
            <person name="Moolhuijzen P."/>
            <person name="Goolsby J.A."/>
            <person name="Tidwell J."/>
            <person name="Bellgard S.E."/>
            <person name="Bellgard M.I."/>
        </authorList>
    </citation>
    <scope>NUCLEOTIDE SEQUENCE</scope>
    <source>
        <tissue evidence="1">Shoot tissue taken approximately 20 cm above the soil surface</tissue>
    </source>
</reference>
<dbReference type="AlphaFoldDB" id="A0A0A9AFL2"/>
<sequence>MDLLWKCSINKLMQLCRLVQITVSLAEILLPAQILGTEGAILVTRFLILDPVSSTLKLSGKSHCRAPTGETAKTIVLFRRTNN</sequence>
<name>A0A0A9AFL2_ARUDO</name>
<organism evidence="1">
    <name type="scientific">Arundo donax</name>
    <name type="common">Giant reed</name>
    <name type="synonym">Donax arundinaceus</name>
    <dbReference type="NCBI Taxonomy" id="35708"/>
    <lineage>
        <taxon>Eukaryota</taxon>
        <taxon>Viridiplantae</taxon>
        <taxon>Streptophyta</taxon>
        <taxon>Embryophyta</taxon>
        <taxon>Tracheophyta</taxon>
        <taxon>Spermatophyta</taxon>
        <taxon>Magnoliopsida</taxon>
        <taxon>Liliopsida</taxon>
        <taxon>Poales</taxon>
        <taxon>Poaceae</taxon>
        <taxon>PACMAD clade</taxon>
        <taxon>Arundinoideae</taxon>
        <taxon>Arundineae</taxon>
        <taxon>Arundo</taxon>
    </lineage>
</organism>